<dbReference type="Proteomes" id="UP000756132">
    <property type="component" value="Chromosome 11"/>
</dbReference>
<dbReference type="PANTHER" id="PTHR12755:SF3">
    <property type="entry name" value="POLYNUCLEOTIDE 5'-HYDROXYL-KINASE NOL9"/>
    <property type="match status" value="1"/>
</dbReference>
<keyword evidence="8" id="KW-0067">ATP-binding</keyword>
<sequence length="633" mass="68985">MLHVHHMRCSELFSIQFNQASISHSMAQKRSAREACSKPSVPLSAAAALKQAREKAAQPEAEPDSPSLATAVAAAPYDSVIDGEDASSDGEAMVIDAPSSPDRPLSTWRPTKQNVLRSDKEGYEVRLKANDSVTLGGEYDLHVSNGLVTIAGATLHPASGVQRVHALPTQALPAVVARKASTVKFSSVPSSVDCLSHYSPLYRNTGTRDSTGRSFSFLSSSNDDILQRPLAPLDIDNDIRNVISRIVAKATGNGRNRIMAVGGKSTGKSTFNRLLCNTVVTWPEKPNLYYLDLDPGQPEFGPPGQISLVKVTSPLLGPPLTHPASPRSHRFQRIKSHIIAATSFKDDPELYVSCAKELARHIPPTATVIVNSCGWVNGLGATVLLELTTALRITDTVLIQPIDSDLEEAIRRQSQSIHVLPRRQGRLTTHKSPAEHRAMQTMAYLHHKHSSSTDSIKWVDKSINMIRPWKVSYAHESLGVTAVLSYGQAPHPDFLAEVLDGSIVAIVVLDGGYTLQDVHRTVEEQLPYSSVESIDPEWSHCAGIALVRGIDTEEKEVQVVTPLSETEIAGIMDKQIVLVRGAFDSPDWAYTEDLHAAGDAPDDERPWVRQGGQVGIEGAIWRLRHPPTRDQTR</sequence>
<comment type="function">
    <text evidence="1">Polynucleotide 5'-kinase involved in rRNA processing.</text>
</comment>
<keyword evidence="6" id="KW-0547">Nucleotide-binding</keyword>
<evidence type="ECO:0000256" key="5">
    <source>
        <dbReference type="ARBA" id="ARBA00022679"/>
    </source>
</evidence>
<dbReference type="GO" id="GO:0005524">
    <property type="term" value="F:ATP binding"/>
    <property type="evidence" value="ECO:0007669"/>
    <property type="project" value="UniProtKB-KW"/>
</dbReference>
<dbReference type="GO" id="GO:0000448">
    <property type="term" value="P:cleavage in ITS2 between 5.8S rRNA and LSU-rRNA of tricistronic rRNA transcript (SSU-rRNA, 5.8S rRNA, LSU-rRNA)"/>
    <property type="evidence" value="ECO:0007669"/>
    <property type="project" value="TreeGrafter"/>
</dbReference>
<dbReference type="EMBL" id="CP090173">
    <property type="protein sequence ID" value="UJO24084.1"/>
    <property type="molecule type" value="Genomic_DNA"/>
</dbReference>
<evidence type="ECO:0000256" key="1">
    <source>
        <dbReference type="ARBA" id="ARBA00003798"/>
    </source>
</evidence>
<name>A0A9Q8UVK3_PASFU</name>
<protein>
    <recommendedName>
        <fullName evidence="4">Polynucleotide 5'-hydroxyl-kinase GRC3</fullName>
    </recommendedName>
    <alternativeName>
        <fullName evidence="3">Polynucleotide 5'-hydroxyl-kinase grc3</fullName>
    </alternativeName>
</protein>
<dbReference type="PANTHER" id="PTHR12755">
    <property type="entry name" value="CLEAVAGE/POLYADENYLATION FACTOR IA SUBUNIT CLP1P"/>
    <property type="match status" value="1"/>
</dbReference>
<dbReference type="OrthoDB" id="4054781at2759"/>
<reference evidence="10" key="1">
    <citation type="submission" date="2021-12" db="EMBL/GenBank/DDBJ databases">
        <authorList>
            <person name="Zaccaron A."/>
            <person name="Stergiopoulos I."/>
        </authorList>
    </citation>
    <scope>NUCLEOTIDE SEQUENCE</scope>
    <source>
        <strain evidence="10">Race5_Kim</strain>
    </source>
</reference>
<dbReference type="Gene3D" id="3.40.50.300">
    <property type="entry name" value="P-loop containing nucleotide triphosphate hydrolases"/>
    <property type="match status" value="1"/>
</dbReference>
<evidence type="ECO:0000256" key="3">
    <source>
        <dbReference type="ARBA" id="ARBA00018706"/>
    </source>
</evidence>
<comment type="similarity">
    <text evidence="2">Belongs to the Clp1 family. NOL9/GRC3 subfamily.</text>
</comment>
<keyword evidence="7" id="KW-0418">Kinase</keyword>
<dbReference type="InterPro" id="IPR027417">
    <property type="entry name" value="P-loop_NTPase"/>
</dbReference>
<dbReference type="KEGG" id="ffu:CLAFUR5_13069"/>
<proteinExistence type="inferred from homology"/>
<dbReference type="InterPro" id="IPR045116">
    <property type="entry name" value="Clp1/Grc3"/>
</dbReference>
<evidence type="ECO:0000256" key="4">
    <source>
        <dbReference type="ARBA" id="ARBA00019824"/>
    </source>
</evidence>
<evidence type="ECO:0000256" key="2">
    <source>
        <dbReference type="ARBA" id="ARBA00011003"/>
    </source>
</evidence>
<gene>
    <name evidence="10" type="ORF">CLAFUR5_13069</name>
</gene>
<evidence type="ECO:0000256" key="6">
    <source>
        <dbReference type="ARBA" id="ARBA00022741"/>
    </source>
</evidence>
<accession>A0A9Q8UVK3</accession>
<organism evidence="10 11">
    <name type="scientific">Passalora fulva</name>
    <name type="common">Tomato leaf mold</name>
    <name type="synonym">Cladosporium fulvum</name>
    <dbReference type="NCBI Taxonomy" id="5499"/>
    <lineage>
        <taxon>Eukaryota</taxon>
        <taxon>Fungi</taxon>
        <taxon>Dikarya</taxon>
        <taxon>Ascomycota</taxon>
        <taxon>Pezizomycotina</taxon>
        <taxon>Dothideomycetes</taxon>
        <taxon>Dothideomycetidae</taxon>
        <taxon>Mycosphaerellales</taxon>
        <taxon>Mycosphaerellaceae</taxon>
        <taxon>Fulvia</taxon>
    </lineage>
</organism>
<dbReference type="Pfam" id="PF16575">
    <property type="entry name" value="CLP1_P"/>
    <property type="match status" value="1"/>
</dbReference>
<dbReference type="GeneID" id="71992947"/>
<evidence type="ECO:0000256" key="7">
    <source>
        <dbReference type="ARBA" id="ARBA00022777"/>
    </source>
</evidence>
<dbReference type="RefSeq" id="XP_047768450.1">
    <property type="nucleotide sequence ID" value="XM_047912217.1"/>
</dbReference>
<dbReference type="AlphaFoldDB" id="A0A9Q8UVK3"/>
<keyword evidence="11" id="KW-1185">Reference proteome</keyword>
<evidence type="ECO:0000259" key="9">
    <source>
        <dbReference type="Pfam" id="PF16575"/>
    </source>
</evidence>
<evidence type="ECO:0000256" key="8">
    <source>
        <dbReference type="ARBA" id="ARBA00022840"/>
    </source>
</evidence>
<dbReference type="InterPro" id="IPR032319">
    <property type="entry name" value="CLP1_P"/>
</dbReference>
<feature type="domain" description="Clp1 P-loop" evidence="9">
    <location>
        <begin position="262"/>
        <end position="446"/>
    </location>
</feature>
<reference evidence="10" key="2">
    <citation type="journal article" date="2022" name="Microb. Genom.">
        <title>A chromosome-scale genome assembly of the tomato pathogen Cladosporium fulvum reveals a compartmentalized genome architecture and the presence of a dispensable chromosome.</title>
        <authorList>
            <person name="Zaccaron A.Z."/>
            <person name="Chen L.H."/>
            <person name="Samaras A."/>
            <person name="Stergiopoulos I."/>
        </authorList>
    </citation>
    <scope>NUCLEOTIDE SEQUENCE</scope>
    <source>
        <strain evidence="10">Race5_Kim</strain>
    </source>
</reference>
<keyword evidence="5" id="KW-0808">Transferase</keyword>
<dbReference type="GO" id="GO:0005634">
    <property type="term" value="C:nucleus"/>
    <property type="evidence" value="ECO:0007669"/>
    <property type="project" value="TreeGrafter"/>
</dbReference>
<evidence type="ECO:0000313" key="10">
    <source>
        <dbReference type="EMBL" id="UJO24084.1"/>
    </source>
</evidence>
<dbReference type="GO" id="GO:0051731">
    <property type="term" value="F:polynucleotide 5'-hydroxyl-kinase activity"/>
    <property type="evidence" value="ECO:0007669"/>
    <property type="project" value="InterPro"/>
</dbReference>
<evidence type="ECO:0000313" key="11">
    <source>
        <dbReference type="Proteomes" id="UP000756132"/>
    </source>
</evidence>